<evidence type="ECO:0000256" key="1">
    <source>
        <dbReference type="SAM" id="MobiDB-lite"/>
    </source>
</evidence>
<dbReference type="Proteomes" id="UP000298663">
    <property type="component" value="Unassembled WGS sequence"/>
</dbReference>
<evidence type="ECO:0000313" key="2">
    <source>
        <dbReference type="EMBL" id="TKR77664.1"/>
    </source>
</evidence>
<keyword evidence="3" id="KW-1185">Reference proteome</keyword>
<comment type="caution">
    <text evidence="2">The sequence shown here is derived from an EMBL/GenBank/DDBJ whole genome shotgun (WGS) entry which is preliminary data.</text>
</comment>
<reference evidence="2 3" key="2">
    <citation type="journal article" date="2019" name="G3 (Bethesda)">
        <title>Hybrid Assembly of the Genome of the Entomopathogenic Nematode Steinernema carpocapsae Identifies the X-Chromosome.</title>
        <authorList>
            <person name="Serra L."/>
            <person name="Macchietto M."/>
            <person name="Macias-Munoz A."/>
            <person name="McGill C.J."/>
            <person name="Rodriguez I.M."/>
            <person name="Rodriguez B."/>
            <person name="Murad R."/>
            <person name="Mortazavi A."/>
        </authorList>
    </citation>
    <scope>NUCLEOTIDE SEQUENCE [LARGE SCALE GENOMIC DNA]</scope>
    <source>
        <strain evidence="2 3">ALL</strain>
    </source>
</reference>
<protein>
    <submittedName>
        <fullName evidence="2">Uncharacterized protein</fullName>
    </submittedName>
</protein>
<sequence>MPEGLNNGERNKQKQGSAFGDPLGPSTVSGFTYLLASLKNSRITDKNTGSPTLQADGTLIRVSYSSFRFLKGNPTMELIKAIPRFDFTKLFASRS</sequence>
<organism evidence="2 3">
    <name type="scientific">Steinernema carpocapsae</name>
    <name type="common">Entomopathogenic nematode</name>
    <dbReference type="NCBI Taxonomy" id="34508"/>
    <lineage>
        <taxon>Eukaryota</taxon>
        <taxon>Metazoa</taxon>
        <taxon>Ecdysozoa</taxon>
        <taxon>Nematoda</taxon>
        <taxon>Chromadorea</taxon>
        <taxon>Rhabditida</taxon>
        <taxon>Tylenchina</taxon>
        <taxon>Panagrolaimomorpha</taxon>
        <taxon>Strongyloidoidea</taxon>
        <taxon>Steinernematidae</taxon>
        <taxon>Steinernema</taxon>
    </lineage>
</organism>
<dbReference type="EMBL" id="AZBU02000005">
    <property type="protein sequence ID" value="TKR77664.1"/>
    <property type="molecule type" value="Genomic_DNA"/>
</dbReference>
<dbReference type="AlphaFoldDB" id="A0A4U5N5L3"/>
<accession>A0A4U5N5L3</accession>
<feature type="region of interest" description="Disordered" evidence="1">
    <location>
        <begin position="1"/>
        <end position="24"/>
    </location>
</feature>
<name>A0A4U5N5L3_STECR</name>
<proteinExistence type="predicted"/>
<gene>
    <name evidence="2" type="ORF">L596_018591</name>
</gene>
<evidence type="ECO:0000313" key="3">
    <source>
        <dbReference type="Proteomes" id="UP000298663"/>
    </source>
</evidence>
<reference evidence="2 3" key="1">
    <citation type="journal article" date="2015" name="Genome Biol.">
        <title>Comparative genomics of Steinernema reveals deeply conserved gene regulatory networks.</title>
        <authorList>
            <person name="Dillman A.R."/>
            <person name="Macchietto M."/>
            <person name="Porter C.F."/>
            <person name="Rogers A."/>
            <person name="Williams B."/>
            <person name="Antoshechkin I."/>
            <person name="Lee M.M."/>
            <person name="Goodwin Z."/>
            <person name="Lu X."/>
            <person name="Lewis E.E."/>
            <person name="Goodrich-Blair H."/>
            <person name="Stock S.P."/>
            <person name="Adams B.J."/>
            <person name="Sternberg P.W."/>
            <person name="Mortazavi A."/>
        </authorList>
    </citation>
    <scope>NUCLEOTIDE SEQUENCE [LARGE SCALE GENOMIC DNA]</scope>
    <source>
        <strain evidence="2 3">ALL</strain>
    </source>
</reference>